<dbReference type="AlphaFoldDB" id="A0A4R3JMN6"/>
<dbReference type="Proteomes" id="UP000295696">
    <property type="component" value="Unassembled WGS sequence"/>
</dbReference>
<evidence type="ECO:0000313" key="3">
    <source>
        <dbReference type="Proteomes" id="UP000295696"/>
    </source>
</evidence>
<accession>A0A4R3JMN6</accession>
<dbReference type="RefSeq" id="WP_165907456.1">
    <property type="nucleotide sequence ID" value="NZ_CBDUOC010000118.1"/>
</dbReference>
<sequence>MFRAPSPFDLLSNVYEVGMLLAEANAVITMRMLGMAGLWSVTPGENNRMVSEKIEALNRSVTAANRAAMTGQRPDQIAAAALKPMRQKTRANSKRLAKRGPKIG</sequence>
<proteinExistence type="predicted"/>
<keyword evidence="3" id="KW-1185">Reference proteome</keyword>
<dbReference type="EMBL" id="SLZU01000002">
    <property type="protein sequence ID" value="TCS66305.1"/>
    <property type="molecule type" value="Genomic_DNA"/>
</dbReference>
<gene>
    <name evidence="2" type="ORF">EDD52_102122</name>
</gene>
<feature type="region of interest" description="Disordered" evidence="1">
    <location>
        <begin position="83"/>
        <end position="104"/>
    </location>
</feature>
<comment type="caution">
    <text evidence="2">The sequence shown here is derived from an EMBL/GenBank/DDBJ whole genome shotgun (WGS) entry which is preliminary data.</text>
</comment>
<name>A0A4R3JMN6_9RHOB</name>
<evidence type="ECO:0008006" key="4">
    <source>
        <dbReference type="Google" id="ProtNLM"/>
    </source>
</evidence>
<protein>
    <recommendedName>
        <fullName evidence="4">Antifreeze protein</fullName>
    </recommendedName>
</protein>
<feature type="compositionally biased region" description="Basic residues" evidence="1">
    <location>
        <begin position="85"/>
        <end position="104"/>
    </location>
</feature>
<evidence type="ECO:0000313" key="2">
    <source>
        <dbReference type="EMBL" id="TCS66305.1"/>
    </source>
</evidence>
<reference evidence="2 3" key="1">
    <citation type="submission" date="2019-03" db="EMBL/GenBank/DDBJ databases">
        <title>Genomic Encyclopedia of Type Strains, Phase IV (KMG-IV): sequencing the most valuable type-strain genomes for metagenomic binning, comparative biology and taxonomic classification.</title>
        <authorList>
            <person name="Goeker M."/>
        </authorList>
    </citation>
    <scope>NUCLEOTIDE SEQUENCE [LARGE SCALE GENOMIC DNA]</scope>
    <source>
        <strain evidence="2 3">DSM 104836</strain>
    </source>
</reference>
<organism evidence="2 3">
    <name type="scientific">Primorskyibacter sedentarius</name>
    <dbReference type="NCBI Taxonomy" id="745311"/>
    <lineage>
        <taxon>Bacteria</taxon>
        <taxon>Pseudomonadati</taxon>
        <taxon>Pseudomonadota</taxon>
        <taxon>Alphaproteobacteria</taxon>
        <taxon>Rhodobacterales</taxon>
        <taxon>Roseobacteraceae</taxon>
        <taxon>Primorskyibacter</taxon>
    </lineage>
</organism>
<evidence type="ECO:0000256" key="1">
    <source>
        <dbReference type="SAM" id="MobiDB-lite"/>
    </source>
</evidence>